<keyword evidence="2" id="KW-0805">Transcription regulation</keyword>
<keyword evidence="3" id="KW-0238">DNA-binding</keyword>
<dbReference type="InterPro" id="IPR005119">
    <property type="entry name" value="LysR_subst-bd"/>
</dbReference>
<dbReference type="Gene3D" id="1.10.10.10">
    <property type="entry name" value="Winged helix-like DNA-binding domain superfamily/Winged helix DNA-binding domain"/>
    <property type="match status" value="1"/>
</dbReference>
<dbReference type="PANTHER" id="PTHR30537">
    <property type="entry name" value="HTH-TYPE TRANSCRIPTIONAL REGULATOR"/>
    <property type="match status" value="1"/>
</dbReference>
<evidence type="ECO:0000256" key="4">
    <source>
        <dbReference type="ARBA" id="ARBA00023163"/>
    </source>
</evidence>
<protein>
    <submittedName>
        <fullName evidence="6">LysR family transcriptional regulator</fullName>
    </submittedName>
</protein>
<accession>A0A940YPP9</accession>
<dbReference type="PRINTS" id="PR00039">
    <property type="entry name" value="HTHLYSR"/>
</dbReference>
<dbReference type="Gene3D" id="3.40.190.290">
    <property type="match status" value="1"/>
</dbReference>
<evidence type="ECO:0000256" key="2">
    <source>
        <dbReference type="ARBA" id="ARBA00023015"/>
    </source>
</evidence>
<keyword evidence="4" id="KW-0804">Transcription</keyword>
<gene>
    <name evidence="6" type="ORF">KAK06_14900</name>
</gene>
<dbReference type="SUPFAM" id="SSF53850">
    <property type="entry name" value="Periplasmic binding protein-like II"/>
    <property type="match status" value="1"/>
</dbReference>
<dbReference type="PROSITE" id="PS50931">
    <property type="entry name" value="HTH_LYSR"/>
    <property type="match status" value="1"/>
</dbReference>
<organism evidence="6 7">
    <name type="scientific">Ideonella aquatica</name>
    <dbReference type="NCBI Taxonomy" id="2824119"/>
    <lineage>
        <taxon>Bacteria</taxon>
        <taxon>Pseudomonadati</taxon>
        <taxon>Pseudomonadota</taxon>
        <taxon>Betaproteobacteria</taxon>
        <taxon>Burkholderiales</taxon>
        <taxon>Sphaerotilaceae</taxon>
        <taxon>Ideonella</taxon>
    </lineage>
</organism>
<dbReference type="InterPro" id="IPR036390">
    <property type="entry name" value="WH_DNA-bd_sf"/>
</dbReference>
<dbReference type="SUPFAM" id="SSF46785">
    <property type="entry name" value="Winged helix' DNA-binding domain"/>
    <property type="match status" value="1"/>
</dbReference>
<comment type="similarity">
    <text evidence="1">Belongs to the LysR transcriptional regulatory family.</text>
</comment>
<dbReference type="RefSeq" id="WP_210802919.1">
    <property type="nucleotide sequence ID" value="NZ_JAGQDE010000013.1"/>
</dbReference>
<dbReference type="InterPro" id="IPR000847">
    <property type="entry name" value="LysR_HTH_N"/>
</dbReference>
<evidence type="ECO:0000256" key="1">
    <source>
        <dbReference type="ARBA" id="ARBA00009437"/>
    </source>
</evidence>
<dbReference type="GO" id="GO:0003700">
    <property type="term" value="F:DNA-binding transcription factor activity"/>
    <property type="evidence" value="ECO:0007669"/>
    <property type="project" value="InterPro"/>
</dbReference>
<evidence type="ECO:0000313" key="7">
    <source>
        <dbReference type="Proteomes" id="UP000678374"/>
    </source>
</evidence>
<evidence type="ECO:0000259" key="5">
    <source>
        <dbReference type="PROSITE" id="PS50931"/>
    </source>
</evidence>
<dbReference type="PANTHER" id="PTHR30537:SF3">
    <property type="entry name" value="TRANSCRIPTIONAL REGULATORY PROTEIN"/>
    <property type="match status" value="1"/>
</dbReference>
<dbReference type="GO" id="GO:0043565">
    <property type="term" value="F:sequence-specific DNA binding"/>
    <property type="evidence" value="ECO:0007669"/>
    <property type="project" value="TreeGrafter"/>
</dbReference>
<dbReference type="Pfam" id="PF00126">
    <property type="entry name" value="HTH_1"/>
    <property type="match status" value="1"/>
</dbReference>
<comment type="caution">
    <text evidence="6">The sequence shown here is derived from an EMBL/GenBank/DDBJ whole genome shotgun (WGS) entry which is preliminary data.</text>
</comment>
<feature type="domain" description="HTH lysR-type" evidence="5">
    <location>
        <begin position="10"/>
        <end position="67"/>
    </location>
</feature>
<name>A0A940YPP9_9BURK</name>
<dbReference type="Pfam" id="PF03466">
    <property type="entry name" value="LysR_substrate"/>
    <property type="match status" value="1"/>
</dbReference>
<evidence type="ECO:0000256" key="3">
    <source>
        <dbReference type="ARBA" id="ARBA00023125"/>
    </source>
</evidence>
<evidence type="ECO:0000313" key="6">
    <source>
        <dbReference type="EMBL" id="MBQ0960241.1"/>
    </source>
</evidence>
<dbReference type="InterPro" id="IPR058163">
    <property type="entry name" value="LysR-type_TF_proteobact-type"/>
</dbReference>
<dbReference type="GO" id="GO:0006351">
    <property type="term" value="P:DNA-templated transcription"/>
    <property type="evidence" value="ECO:0007669"/>
    <property type="project" value="TreeGrafter"/>
</dbReference>
<dbReference type="InterPro" id="IPR036388">
    <property type="entry name" value="WH-like_DNA-bd_sf"/>
</dbReference>
<proteinExistence type="inferred from homology"/>
<keyword evidence="7" id="KW-1185">Reference proteome</keyword>
<sequence length="310" mass="33598">MSTLARPDAFDWTLVRSFLLVLEAGSLTAAARRHGLHQPTLSRHVAELEAQLGAPLFERTGRGVRATPVALAMADAARQMRSASQALSQAVAARRESLSGTVRLATSEVAAFYLLPEVLVTLQQAEPGIQVELVVSNTVSNLLAREADIAVRMVRPAQATLVARQLAELPIVPCAHRDYLARHGTPQRPEDLARHRLIGFDQDDTILRGFARMGLPLGREAFALRCDNQLAASALLAAGAGIGFAARYALPLLPGVVPILPQIAIPPMPCWLAVHRELRGSALVRRVWEHLAEAIPQVLARRELRSPVPD</sequence>
<dbReference type="Proteomes" id="UP000678374">
    <property type="component" value="Unassembled WGS sequence"/>
</dbReference>
<dbReference type="EMBL" id="JAGQDE010000013">
    <property type="protein sequence ID" value="MBQ0960241.1"/>
    <property type="molecule type" value="Genomic_DNA"/>
</dbReference>
<dbReference type="AlphaFoldDB" id="A0A940YPP9"/>
<reference evidence="6" key="1">
    <citation type="submission" date="2021-04" db="EMBL/GenBank/DDBJ databases">
        <title>The genome sequence of Ideonella sp. 4Y11.</title>
        <authorList>
            <person name="Liu Y."/>
        </authorList>
    </citation>
    <scope>NUCLEOTIDE SEQUENCE</scope>
    <source>
        <strain evidence="6">4Y11</strain>
    </source>
</reference>